<gene>
    <name evidence="5" type="ORF">JX001_07710</name>
</gene>
<keyword evidence="1 5" id="KW-0489">Methyltransferase</keyword>
<dbReference type="PANTHER" id="PTHR43464">
    <property type="entry name" value="METHYLTRANSFERASE"/>
    <property type="match status" value="1"/>
</dbReference>
<proteinExistence type="predicted"/>
<keyword evidence="3" id="KW-0949">S-adenosyl-L-methionine</keyword>
<dbReference type="InterPro" id="IPR029063">
    <property type="entry name" value="SAM-dependent_MTases_sf"/>
</dbReference>
<evidence type="ECO:0000313" key="5">
    <source>
        <dbReference type="EMBL" id="QSF55654.1"/>
    </source>
</evidence>
<accession>A0ABX7LS63</accession>
<reference evidence="5 6" key="1">
    <citation type="submission" date="2021-02" db="EMBL/GenBank/DDBJ databases">
        <title>Brevundimonas sp. CS1 genome sequence.</title>
        <authorList>
            <person name="Lee K."/>
            <person name="Choi Y.-J."/>
            <person name="Son H.-R."/>
        </authorList>
    </citation>
    <scope>NUCLEOTIDE SEQUENCE [LARGE SCALE GENOMIC DNA]</scope>
    <source>
        <strain evidence="5 6">CS1</strain>
    </source>
</reference>
<dbReference type="Proteomes" id="UP000662957">
    <property type="component" value="Chromosome"/>
</dbReference>
<dbReference type="Gene3D" id="3.40.50.150">
    <property type="entry name" value="Vaccinia Virus protein VP39"/>
    <property type="match status" value="1"/>
</dbReference>
<sequence>MTATFTPALGHSWLSDVYDPAIALLTRERVWRCALVEALDPRAGERIVDVGCGTGTLAALIKERAPASQVLGIDPDEDILDRARAKTRSRGVDVDFAQGYARDVGRIVGDAGADKIVSSLVFHQLPLPEKRAGLAACLRALKPGGRLHIADYGLQRTAAMRTAFRIIQALDGHADTQPNADGVIPVLLAEVGFTEIEETTVFPTPTGSISLYRAVRP</sequence>
<evidence type="ECO:0000256" key="3">
    <source>
        <dbReference type="ARBA" id="ARBA00022691"/>
    </source>
</evidence>
<keyword evidence="6" id="KW-1185">Reference proteome</keyword>
<evidence type="ECO:0000256" key="2">
    <source>
        <dbReference type="ARBA" id="ARBA00022679"/>
    </source>
</evidence>
<dbReference type="Pfam" id="PF13649">
    <property type="entry name" value="Methyltransf_25"/>
    <property type="match status" value="1"/>
</dbReference>
<dbReference type="GO" id="GO:0032259">
    <property type="term" value="P:methylation"/>
    <property type="evidence" value="ECO:0007669"/>
    <property type="project" value="UniProtKB-KW"/>
</dbReference>
<protein>
    <submittedName>
        <fullName evidence="5">Class I SAM-dependent methyltransferase</fullName>
    </submittedName>
</protein>
<evidence type="ECO:0000313" key="6">
    <source>
        <dbReference type="Proteomes" id="UP000662957"/>
    </source>
</evidence>
<dbReference type="InterPro" id="IPR041698">
    <property type="entry name" value="Methyltransf_25"/>
</dbReference>
<keyword evidence="2" id="KW-0808">Transferase</keyword>
<name>A0ABX7LS63_9CAUL</name>
<dbReference type="GO" id="GO:0008168">
    <property type="term" value="F:methyltransferase activity"/>
    <property type="evidence" value="ECO:0007669"/>
    <property type="project" value="UniProtKB-KW"/>
</dbReference>
<dbReference type="SUPFAM" id="SSF53335">
    <property type="entry name" value="S-adenosyl-L-methionine-dependent methyltransferases"/>
    <property type="match status" value="1"/>
</dbReference>
<dbReference type="PANTHER" id="PTHR43464:SF19">
    <property type="entry name" value="UBIQUINONE BIOSYNTHESIS O-METHYLTRANSFERASE, MITOCHONDRIAL"/>
    <property type="match status" value="1"/>
</dbReference>
<dbReference type="RefSeq" id="WP_205682976.1">
    <property type="nucleotide sequence ID" value="NZ_CP070968.1"/>
</dbReference>
<evidence type="ECO:0000256" key="1">
    <source>
        <dbReference type="ARBA" id="ARBA00022603"/>
    </source>
</evidence>
<dbReference type="EMBL" id="CP070968">
    <property type="protein sequence ID" value="QSF55654.1"/>
    <property type="molecule type" value="Genomic_DNA"/>
</dbReference>
<organism evidence="5 6">
    <name type="scientific">Brevundimonas fontaquae</name>
    <dbReference type="NCBI Taxonomy" id="2813778"/>
    <lineage>
        <taxon>Bacteria</taxon>
        <taxon>Pseudomonadati</taxon>
        <taxon>Pseudomonadota</taxon>
        <taxon>Alphaproteobacteria</taxon>
        <taxon>Caulobacterales</taxon>
        <taxon>Caulobacteraceae</taxon>
        <taxon>Brevundimonas</taxon>
    </lineage>
</organism>
<evidence type="ECO:0000259" key="4">
    <source>
        <dbReference type="Pfam" id="PF13649"/>
    </source>
</evidence>
<feature type="domain" description="Methyltransferase" evidence="4">
    <location>
        <begin position="47"/>
        <end position="145"/>
    </location>
</feature>
<dbReference type="CDD" id="cd02440">
    <property type="entry name" value="AdoMet_MTases"/>
    <property type="match status" value="1"/>
</dbReference>